<feature type="domain" description="AB hydrolase-1" evidence="5">
    <location>
        <begin position="87"/>
        <end position="166"/>
    </location>
</feature>
<dbReference type="Proteomes" id="UP001159427">
    <property type="component" value="Unassembled WGS sequence"/>
</dbReference>
<dbReference type="SUPFAM" id="SSF53474">
    <property type="entry name" value="alpha/beta-Hydrolases"/>
    <property type="match status" value="1"/>
</dbReference>
<comment type="caution">
    <text evidence="6">The sequence shown here is derived from an EMBL/GenBank/DDBJ whole genome shotgun (WGS) entry which is preliminary data.</text>
</comment>
<accession>A0ABN8MJT6</accession>
<dbReference type="Gene3D" id="3.40.50.1820">
    <property type="entry name" value="alpha/beta hydrolase"/>
    <property type="match status" value="1"/>
</dbReference>
<sequence>MASATSSAISRSQEYLSFRSTVPLRRIVVDSSDDKEWLIYDAGPRGVRCPLICLPPASGTADVFFKQVLTLSSLGYRVISVEYPVYWTYSEWTEGFKRLLDFLHLDEVHLFGASLGGFLAQKFAEMTYKSPRVHSLILCNAFADTSVFQQTATASTFWVMPAFVLKKMIMNNFTTREVDEDIADSIDFMVERLESLGRNELASRLTLNCLDSYVEPQKLHGIPTTLIDVFDDCALSQPVKDELYKCYPDAKRAHLKKGGNFPYICRSADVNLYLQIHLRQFLGKRFSAMDPKFMTEEDMMSCGLLPSAEPPSVMSSEEEEDE</sequence>
<evidence type="ECO:0000259" key="5">
    <source>
        <dbReference type="Pfam" id="PF00561"/>
    </source>
</evidence>
<comment type="subcellular location">
    <subcellularLocation>
        <location evidence="1">Cytoplasm</location>
    </subcellularLocation>
</comment>
<dbReference type="InterPro" id="IPR029058">
    <property type="entry name" value="AB_hydrolase_fold"/>
</dbReference>
<evidence type="ECO:0000256" key="2">
    <source>
        <dbReference type="ARBA" id="ARBA00008645"/>
    </source>
</evidence>
<dbReference type="Pfam" id="PF00561">
    <property type="entry name" value="Abhydrolase_1"/>
    <property type="match status" value="1"/>
</dbReference>
<dbReference type="InterPro" id="IPR026151">
    <property type="entry name" value="Maspardin"/>
</dbReference>
<dbReference type="EMBL" id="CALNXI010000605">
    <property type="protein sequence ID" value="CAH3029989.1"/>
    <property type="molecule type" value="Genomic_DNA"/>
</dbReference>
<comment type="similarity">
    <text evidence="2">Belongs to the AB hydrolase superfamily.</text>
</comment>
<proteinExistence type="inferred from homology"/>
<evidence type="ECO:0000256" key="4">
    <source>
        <dbReference type="ARBA" id="ARBA00022490"/>
    </source>
</evidence>
<name>A0ABN8MJT6_9CNID</name>
<evidence type="ECO:0000313" key="6">
    <source>
        <dbReference type="EMBL" id="CAH3029989.1"/>
    </source>
</evidence>
<protein>
    <recommendedName>
        <fullName evidence="3">Maspardin</fullName>
    </recommendedName>
</protein>
<keyword evidence="4" id="KW-0963">Cytoplasm</keyword>
<reference evidence="6 7" key="1">
    <citation type="submission" date="2022-05" db="EMBL/GenBank/DDBJ databases">
        <authorList>
            <consortium name="Genoscope - CEA"/>
            <person name="William W."/>
        </authorList>
    </citation>
    <scope>NUCLEOTIDE SEQUENCE [LARGE SCALE GENOMIC DNA]</scope>
</reference>
<dbReference type="PANTHER" id="PTHR15913">
    <property type="entry name" value="ACID CLUSTER PROTEIN 33"/>
    <property type="match status" value="1"/>
</dbReference>
<dbReference type="PANTHER" id="PTHR15913:SF0">
    <property type="entry name" value="MASPARDIN"/>
    <property type="match status" value="1"/>
</dbReference>
<evidence type="ECO:0000256" key="3">
    <source>
        <dbReference type="ARBA" id="ARBA00020148"/>
    </source>
</evidence>
<organism evidence="6 7">
    <name type="scientific">Porites evermanni</name>
    <dbReference type="NCBI Taxonomy" id="104178"/>
    <lineage>
        <taxon>Eukaryota</taxon>
        <taxon>Metazoa</taxon>
        <taxon>Cnidaria</taxon>
        <taxon>Anthozoa</taxon>
        <taxon>Hexacorallia</taxon>
        <taxon>Scleractinia</taxon>
        <taxon>Fungiina</taxon>
        <taxon>Poritidae</taxon>
        <taxon>Porites</taxon>
    </lineage>
</organism>
<evidence type="ECO:0000256" key="1">
    <source>
        <dbReference type="ARBA" id="ARBA00004496"/>
    </source>
</evidence>
<gene>
    <name evidence="6" type="ORF">PEVE_00037197</name>
</gene>
<keyword evidence="7" id="KW-1185">Reference proteome</keyword>
<dbReference type="InterPro" id="IPR000073">
    <property type="entry name" value="AB_hydrolase_1"/>
</dbReference>
<evidence type="ECO:0000313" key="7">
    <source>
        <dbReference type="Proteomes" id="UP001159427"/>
    </source>
</evidence>